<dbReference type="InterPro" id="IPR010730">
    <property type="entry name" value="HET"/>
</dbReference>
<evidence type="ECO:0000313" key="3">
    <source>
        <dbReference type="Proteomes" id="UP000700596"/>
    </source>
</evidence>
<dbReference type="EMBL" id="JAGMWT010000013">
    <property type="protein sequence ID" value="KAH7117743.1"/>
    <property type="molecule type" value="Genomic_DNA"/>
</dbReference>
<sequence length="201" mass="22760">MATESVYHDTILPPRSKSTRVLNIVAASTFEEPIRASLEVINLDKKPAFTALSYAWGIDPPTTQHFIICNGSEVKVTSNCESALKHLRRAFGSLTIWVDIICINQEDVTEKSHQIPLMADIYSSASSVYCWLGKGTVKSDEAMDYMANNKLYDHFTGTESDPGPHPWRALWRIFLRVLWPNSSETYTHLVRKLIFSLSRHS</sequence>
<keyword evidence="3" id="KW-1185">Reference proteome</keyword>
<reference evidence="2" key="1">
    <citation type="journal article" date="2021" name="Nat. Commun.">
        <title>Genetic determinants of endophytism in the Arabidopsis root mycobiome.</title>
        <authorList>
            <person name="Mesny F."/>
            <person name="Miyauchi S."/>
            <person name="Thiergart T."/>
            <person name="Pickel B."/>
            <person name="Atanasova L."/>
            <person name="Karlsson M."/>
            <person name="Huettel B."/>
            <person name="Barry K.W."/>
            <person name="Haridas S."/>
            <person name="Chen C."/>
            <person name="Bauer D."/>
            <person name="Andreopoulos W."/>
            <person name="Pangilinan J."/>
            <person name="LaButti K."/>
            <person name="Riley R."/>
            <person name="Lipzen A."/>
            <person name="Clum A."/>
            <person name="Drula E."/>
            <person name="Henrissat B."/>
            <person name="Kohler A."/>
            <person name="Grigoriev I.V."/>
            <person name="Martin F.M."/>
            <person name="Hacquard S."/>
        </authorList>
    </citation>
    <scope>NUCLEOTIDE SEQUENCE</scope>
    <source>
        <strain evidence="2">MPI-CAGE-CH-0243</strain>
    </source>
</reference>
<dbReference type="PANTHER" id="PTHR24148">
    <property type="entry name" value="ANKYRIN REPEAT DOMAIN-CONTAINING PROTEIN 39 HOMOLOG-RELATED"/>
    <property type="match status" value="1"/>
</dbReference>
<dbReference type="Proteomes" id="UP000700596">
    <property type="component" value="Unassembled WGS sequence"/>
</dbReference>
<comment type="caution">
    <text evidence="2">The sequence shown here is derived from an EMBL/GenBank/DDBJ whole genome shotgun (WGS) entry which is preliminary data.</text>
</comment>
<dbReference type="PANTHER" id="PTHR24148:SF79">
    <property type="entry name" value="HETEROKARYON INCOMPATIBILITY DOMAIN-CONTAINING PROTEIN"/>
    <property type="match status" value="1"/>
</dbReference>
<dbReference type="Pfam" id="PF06985">
    <property type="entry name" value="HET"/>
    <property type="match status" value="1"/>
</dbReference>
<evidence type="ECO:0000259" key="1">
    <source>
        <dbReference type="Pfam" id="PF06985"/>
    </source>
</evidence>
<name>A0A9P9DEM6_9PLEO</name>
<protein>
    <submittedName>
        <fullName evidence="2">Heterokaryon incompatibility protein-domain-containing protein</fullName>
    </submittedName>
</protein>
<gene>
    <name evidence="2" type="ORF">B0J11DRAFT_441664</name>
</gene>
<proteinExistence type="predicted"/>
<evidence type="ECO:0000313" key="2">
    <source>
        <dbReference type="EMBL" id="KAH7117743.1"/>
    </source>
</evidence>
<organism evidence="2 3">
    <name type="scientific">Dendryphion nanum</name>
    <dbReference type="NCBI Taxonomy" id="256645"/>
    <lineage>
        <taxon>Eukaryota</taxon>
        <taxon>Fungi</taxon>
        <taxon>Dikarya</taxon>
        <taxon>Ascomycota</taxon>
        <taxon>Pezizomycotina</taxon>
        <taxon>Dothideomycetes</taxon>
        <taxon>Pleosporomycetidae</taxon>
        <taxon>Pleosporales</taxon>
        <taxon>Torulaceae</taxon>
        <taxon>Dendryphion</taxon>
    </lineage>
</organism>
<dbReference type="AlphaFoldDB" id="A0A9P9DEM6"/>
<accession>A0A9P9DEM6</accession>
<dbReference type="InterPro" id="IPR052895">
    <property type="entry name" value="HetReg/Transcr_Mod"/>
</dbReference>
<dbReference type="OrthoDB" id="2157530at2759"/>
<feature type="domain" description="Heterokaryon incompatibility" evidence="1">
    <location>
        <begin position="49"/>
        <end position="160"/>
    </location>
</feature>